<sequence>MAIEWNRYLARYQQERGGYFFGNGDSCWDGYLVLAEGEKTPLLVWFDTEFTGGSSRDVLRARTMVWLDGEYTLHIRAKSVVGAGVQNVMGLVGGDMEFGYPEATRGRIITTNSPAFTKLVLGDLALRNALAMREKDSIQVGEAPQSGGWHRIEVNAGDVFGTIGGASPWINEAMAADTLYMDPEDKEALLQAGSRCFNTQMDGFLGLLRAARDGVTMWPMPKTT</sequence>
<accession>A0A8J6J9M8</accession>
<evidence type="ECO:0000313" key="2">
    <source>
        <dbReference type="Proteomes" id="UP000628736"/>
    </source>
</evidence>
<dbReference type="RefSeq" id="WP_186852934.1">
    <property type="nucleotide sequence ID" value="NZ_JACOPO010000005.1"/>
</dbReference>
<name>A0A8J6J9M8_9FIRM</name>
<proteinExistence type="predicted"/>
<gene>
    <name evidence="1" type="ORF">H8S11_09410</name>
</gene>
<dbReference type="EMBL" id="JACOPO010000005">
    <property type="protein sequence ID" value="MBC5723030.1"/>
    <property type="molecule type" value="Genomic_DNA"/>
</dbReference>
<reference evidence="1" key="1">
    <citation type="submission" date="2020-08" db="EMBL/GenBank/DDBJ databases">
        <title>Genome public.</title>
        <authorList>
            <person name="Liu C."/>
            <person name="Sun Q."/>
        </authorList>
    </citation>
    <scope>NUCLEOTIDE SEQUENCE</scope>
    <source>
        <strain evidence="1">NSJ-23</strain>
    </source>
</reference>
<keyword evidence="2" id="KW-1185">Reference proteome</keyword>
<dbReference type="Proteomes" id="UP000628736">
    <property type="component" value="Unassembled WGS sequence"/>
</dbReference>
<organism evidence="1 2">
    <name type="scientific">Flintibacter hominis</name>
    <dbReference type="NCBI Taxonomy" id="2763048"/>
    <lineage>
        <taxon>Bacteria</taxon>
        <taxon>Bacillati</taxon>
        <taxon>Bacillota</taxon>
        <taxon>Clostridia</taxon>
        <taxon>Eubacteriales</taxon>
        <taxon>Flintibacter</taxon>
    </lineage>
</organism>
<dbReference type="AlphaFoldDB" id="A0A8J6J9M8"/>
<protein>
    <submittedName>
        <fullName evidence="1">Uncharacterized protein</fullName>
    </submittedName>
</protein>
<evidence type="ECO:0000313" key="1">
    <source>
        <dbReference type="EMBL" id="MBC5723030.1"/>
    </source>
</evidence>
<comment type="caution">
    <text evidence="1">The sequence shown here is derived from an EMBL/GenBank/DDBJ whole genome shotgun (WGS) entry which is preliminary data.</text>
</comment>